<evidence type="ECO:0000256" key="1">
    <source>
        <dbReference type="ARBA" id="ARBA00004496"/>
    </source>
</evidence>
<dbReference type="Proteomes" id="UP000292423">
    <property type="component" value="Unassembled WGS sequence"/>
</dbReference>
<dbReference type="PANTHER" id="PTHR30027">
    <property type="entry name" value="RIBOSOMAL RNA SMALL SUBUNIT METHYLTRANSFERASE E"/>
    <property type="match status" value="1"/>
</dbReference>
<evidence type="ECO:0000256" key="12">
    <source>
        <dbReference type="PIRNR" id="PIRNR015601"/>
    </source>
</evidence>
<dbReference type="PIRSF" id="PIRSF015601">
    <property type="entry name" value="MTase_slr0722"/>
    <property type="match status" value="1"/>
</dbReference>
<dbReference type="PANTHER" id="PTHR30027:SF3">
    <property type="entry name" value="16S RRNA (URACIL(1498)-N(3))-METHYLTRANSFERASE"/>
    <property type="match status" value="1"/>
</dbReference>
<evidence type="ECO:0000313" key="16">
    <source>
        <dbReference type="Proteomes" id="UP000292423"/>
    </source>
</evidence>
<keyword evidence="5 12" id="KW-0963">Cytoplasm</keyword>
<evidence type="ECO:0000256" key="4">
    <source>
        <dbReference type="ARBA" id="ARBA00013673"/>
    </source>
</evidence>
<evidence type="ECO:0000256" key="8">
    <source>
        <dbReference type="ARBA" id="ARBA00022679"/>
    </source>
</evidence>
<dbReference type="InterPro" id="IPR029028">
    <property type="entry name" value="Alpha/beta_knot_MTases"/>
</dbReference>
<evidence type="ECO:0000256" key="2">
    <source>
        <dbReference type="ARBA" id="ARBA00005528"/>
    </source>
</evidence>
<comment type="subcellular location">
    <subcellularLocation>
        <location evidence="1 12">Cytoplasm</location>
    </subcellularLocation>
</comment>
<dbReference type="InterPro" id="IPR006700">
    <property type="entry name" value="RsmE"/>
</dbReference>
<dbReference type="SUPFAM" id="SSF75217">
    <property type="entry name" value="alpha/beta knot"/>
    <property type="match status" value="1"/>
</dbReference>
<comment type="caution">
    <text evidence="15">The sequence shown here is derived from an EMBL/GenBank/DDBJ whole genome shotgun (WGS) entry which is preliminary data.</text>
</comment>
<dbReference type="NCBIfam" id="NF008692">
    <property type="entry name" value="PRK11713.1-5"/>
    <property type="match status" value="1"/>
</dbReference>
<evidence type="ECO:0000256" key="9">
    <source>
        <dbReference type="ARBA" id="ARBA00022691"/>
    </source>
</evidence>
<dbReference type="InterPro" id="IPR015947">
    <property type="entry name" value="PUA-like_sf"/>
</dbReference>
<sequence length="241" mass="26223">MTRLYTPIPLTLGVEIDLPEDAAHHFIKVLRARTGDRVRLFNGEGGEYHGVLSRVDKKSAGVTLERFEPDDRASPLPVHLGLVISKGDRFDWALQKAAELGVTAVTPLFSERCEVRLGEERQDKKLGHWQRVVISACEQCGLNRVPLVHPPQALADWLAAADAAARFVLAPGVEPVVLAAERPASVALLVGPEGGLSAAEIAAANRAGFRNWRLGPRVFRTETAPVAALAVLQWTYGDFQD</sequence>
<evidence type="ECO:0000256" key="3">
    <source>
        <dbReference type="ARBA" id="ARBA00012328"/>
    </source>
</evidence>
<dbReference type="GO" id="GO:0005737">
    <property type="term" value="C:cytoplasm"/>
    <property type="evidence" value="ECO:0007669"/>
    <property type="project" value="UniProtKB-SubCell"/>
</dbReference>
<evidence type="ECO:0000313" key="15">
    <source>
        <dbReference type="EMBL" id="RZU38172.1"/>
    </source>
</evidence>
<evidence type="ECO:0000259" key="13">
    <source>
        <dbReference type="Pfam" id="PF04452"/>
    </source>
</evidence>
<evidence type="ECO:0000256" key="7">
    <source>
        <dbReference type="ARBA" id="ARBA00022603"/>
    </source>
</evidence>
<reference evidence="15 16" key="1">
    <citation type="submission" date="2019-02" db="EMBL/GenBank/DDBJ databases">
        <title>Genomic Encyclopedia of Type Strains, Phase IV (KMG-IV): sequencing the most valuable type-strain genomes for metagenomic binning, comparative biology and taxonomic classification.</title>
        <authorList>
            <person name="Goeker M."/>
        </authorList>
    </citation>
    <scope>NUCLEOTIDE SEQUENCE [LARGE SCALE GENOMIC DNA]</scope>
    <source>
        <strain evidence="15 16">DSM 105135</strain>
    </source>
</reference>
<comment type="function">
    <text evidence="10 12">Specifically methylates the N3 position of the uracil ring of uridine 1498 (m3U1498) in 16S rRNA. Acts on the fully assembled 30S ribosomal subunit.</text>
</comment>
<proteinExistence type="inferred from homology"/>
<dbReference type="InterPro" id="IPR046887">
    <property type="entry name" value="RsmE_PUA-like"/>
</dbReference>
<dbReference type="Pfam" id="PF04452">
    <property type="entry name" value="Methyltrans_RNA"/>
    <property type="match status" value="1"/>
</dbReference>
<dbReference type="EMBL" id="SHKX01000014">
    <property type="protein sequence ID" value="RZU38172.1"/>
    <property type="molecule type" value="Genomic_DNA"/>
</dbReference>
<dbReference type="NCBIfam" id="TIGR00046">
    <property type="entry name" value="RsmE family RNA methyltransferase"/>
    <property type="match status" value="1"/>
</dbReference>
<dbReference type="CDD" id="cd18084">
    <property type="entry name" value="RsmE-like"/>
    <property type="match status" value="1"/>
</dbReference>
<keyword evidence="16" id="KW-1185">Reference proteome</keyword>
<keyword evidence="9 12" id="KW-0949">S-adenosyl-L-methionine</keyword>
<evidence type="ECO:0000256" key="11">
    <source>
        <dbReference type="ARBA" id="ARBA00047944"/>
    </source>
</evidence>
<dbReference type="Pfam" id="PF20260">
    <property type="entry name" value="PUA_4"/>
    <property type="match status" value="1"/>
</dbReference>
<keyword evidence="6 12" id="KW-0698">rRNA processing</keyword>
<feature type="domain" description="Ribosomal RNA small subunit methyltransferase E PUA-like" evidence="14">
    <location>
        <begin position="18"/>
        <end position="62"/>
    </location>
</feature>
<dbReference type="Gene3D" id="2.40.240.20">
    <property type="entry name" value="Hypothetical PUA domain-like, domain 1"/>
    <property type="match status" value="1"/>
</dbReference>
<feature type="domain" description="Ribosomal RNA small subunit methyltransferase E methyltransferase" evidence="13">
    <location>
        <begin position="74"/>
        <end position="233"/>
    </location>
</feature>
<evidence type="ECO:0000256" key="6">
    <source>
        <dbReference type="ARBA" id="ARBA00022552"/>
    </source>
</evidence>
<comment type="similarity">
    <text evidence="2 12">Belongs to the RNA methyltransferase RsmE family.</text>
</comment>
<dbReference type="InterPro" id="IPR046886">
    <property type="entry name" value="RsmE_MTase_dom"/>
</dbReference>
<evidence type="ECO:0000256" key="10">
    <source>
        <dbReference type="ARBA" id="ARBA00025699"/>
    </source>
</evidence>
<keyword evidence="7 12" id="KW-0489">Methyltransferase</keyword>
<dbReference type="GO" id="GO:0070042">
    <property type="term" value="F:rRNA (uridine-N3-)-methyltransferase activity"/>
    <property type="evidence" value="ECO:0007669"/>
    <property type="project" value="TreeGrafter"/>
</dbReference>
<evidence type="ECO:0000256" key="5">
    <source>
        <dbReference type="ARBA" id="ARBA00022490"/>
    </source>
</evidence>
<keyword evidence="8 12" id="KW-0808">Transferase</keyword>
<dbReference type="SUPFAM" id="SSF88697">
    <property type="entry name" value="PUA domain-like"/>
    <property type="match status" value="1"/>
</dbReference>
<dbReference type="Gene3D" id="3.40.1280.10">
    <property type="match status" value="1"/>
</dbReference>
<dbReference type="EC" id="2.1.1.193" evidence="3 12"/>
<evidence type="ECO:0000259" key="14">
    <source>
        <dbReference type="Pfam" id="PF20260"/>
    </source>
</evidence>
<protein>
    <recommendedName>
        <fullName evidence="4 12">Ribosomal RNA small subunit methyltransferase E</fullName>
        <ecNumber evidence="3 12">2.1.1.193</ecNumber>
    </recommendedName>
</protein>
<dbReference type="GO" id="GO:0070475">
    <property type="term" value="P:rRNA base methylation"/>
    <property type="evidence" value="ECO:0007669"/>
    <property type="project" value="TreeGrafter"/>
</dbReference>
<dbReference type="InterPro" id="IPR029026">
    <property type="entry name" value="tRNA_m1G_MTases_N"/>
</dbReference>
<gene>
    <name evidence="15" type="ORF">EV700_2750</name>
</gene>
<name>A0A4Q7YKI6_9GAMM</name>
<organism evidence="15 16">
    <name type="scientific">Fluviicoccus keumensis</name>
    <dbReference type="NCBI Taxonomy" id="1435465"/>
    <lineage>
        <taxon>Bacteria</taxon>
        <taxon>Pseudomonadati</taxon>
        <taxon>Pseudomonadota</taxon>
        <taxon>Gammaproteobacteria</taxon>
        <taxon>Moraxellales</taxon>
        <taxon>Moraxellaceae</taxon>
        <taxon>Fluviicoccus</taxon>
    </lineage>
</organism>
<comment type="catalytic activity">
    <reaction evidence="11 12">
        <text>uridine(1498) in 16S rRNA + S-adenosyl-L-methionine = N(3)-methyluridine(1498) in 16S rRNA + S-adenosyl-L-homocysteine + H(+)</text>
        <dbReference type="Rhea" id="RHEA:42920"/>
        <dbReference type="Rhea" id="RHEA-COMP:10283"/>
        <dbReference type="Rhea" id="RHEA-COMP:10284"/>
        <dbReference type="ChEBI" id="CHEBI:15378"/>
        <dbReference type="ChEBI" id="CHEBI:57856"/>
        <dbReference type="ChEBI" id="CHEBI:59789"/>
        <dbReference type="ChEBI" id="CHEBI:65315"/>
        <dbReference type="ChEBI" id="CHEBI:74502"/>
        <dbReference type="EC" id="2.1.1.193"/>
    </reaction>
</comment>
<dbReference type="AlphaFoldDB" id="A0A4Q7YKI6"/>
<dbReference type="OrthoDB" id="9815641at2"/>
<accession>A0A4Q7YKI6</accession>
<dbReference type="RefSeq" id="WP_130414777.1">
    <property type="nucleotide sequence ID" value="NZ_SHKX01000014.1"/>
</dbReference>